<evidence type="ECO:0000313" key="2">
    <source>
        <dbReference type="Proteomes" id="UP000070544"/>
    </source>
</evidence>
<protein>
    <submittedName>
        <fullName evidence="1">Uncharacterized protein</fullName>
    </submittedName>
</protein>
<dbReference type="AlphaFoldDB" id="A0A138ZYZ1"/>
<accession>A0A138ZYZ1</accession>
<keyword evidence="2" id="KW-1185">Reference proteome</keyword>
<sequence>MSRDAHLSSLWTPDSDPTKVCLLNKSEDSDSLLTHVTLNSPPSIAGVPLPPPPAFVEVFCGHDGTTFRPSSVSVISNCRKQELYFGGEYRALLEGESLSTTLQGLVDAEDVEVVKYVAGSMGSEFQRR</sequence>
<evidence type="ECO:0000313" key="1">
    <source>
        <dbReference type="EMBL" id="KXS09732.1"/>
    </source>
</evidence>
<reference evidence="1 2" key="1">
    <citation type="journal article" date="2015" name="Genome Biol. Evol.">
        <title>Phylogenomic analyses indicate that early fungi evolved digesting cell walls of algal ancestors of land plants.</title>
        <authorList>
            <person name="Chang Y."/>
            <person name="Wang S."/>
            <person name="Sekimoto S."/>
            <person name="Aerts A.L."/>
            <person name="Choi C."/>
            <person name="Clum A."/>
            <person name="LaButti K.M."/>
            <person name="Lindquist E.A."/>
            <person name="Yee Ngan C."/>
            <person name="Ohm R.A."/>
            <person name="Salamov A.A."/>
            <person name="Grigoriev I.V."/>
            <person name="Spatafora J.W."/>
            <person name="Berbee M.L."/>
        </authorList>
    </citation>
    <scope>NUCLEOTIDE SEQUENCE [LARGE SCALE GENOMIC DNA]</scope>
    <source>
        <strain evidence="1 2">JEL478</strain>
    </source>
</reference>
<proteinExistence type="predicted"/>
<dbReference type="Proteomes" id="UP000070544">
    <property type="component" value="Unassembled WGS sequence"/>
</dbReference>
<name>A0A138ZYZ1_GONPJ</name>
<gene>
    <name evidence="1" type="ORF">M427DRAFT_63633</name>
</gene>
<dbReference type="EMBL" id="KQ965852">
    <property type="protein sequence ID" value="KXS09732.1"/>
    <property type="molecule type" value="Genomic_DNA"/>
</dbReference>
<organism evidence="1 2">
    <name type="scientific">Gonapodya prolifera (strain JEL478)</name>
    <name type="common">Monoblepharis prolifera</name>
    <dbReference type="NCBI Taxonomy" id="1344416"/>
    <lineage>
        <taxon>Eukaryota</taxon>
        <taxon>Fungi</taxon>
        <taxon>Fungi incertae sedis</taxon>
        <taxon>Chytridiomycota</taxon>
        <taxon>Chytridiomycota incertae sedis</taxon>
        <taxon>Monoblepharidomycetes</taxon>
        <taxon>Monoblepharidales</taxon>
        <taxon>Gonapodyaceae</taxon>
        <taxon>Gonapodya</taxon>
    </lineage>
</organism>